<evidence type="ECO:0000313" key="2">
    <source>
        <dbReference type="Proteomes" id="UP000595437"/>
    </source>
</evidence>
<protein>
    <submittedName>
        <fullName evidence="1">LOC100748423</fullName>
    </submittedName>
</protein>
<organism evidence="1 2">
    <name type="scientific">Caligus rogercresseyi</name>
    <name type="common">Sea louse</name>
    <dbReference type="NCBI Taxonomy" id="217165"/>
    <lineage>
        <taxon>Eukaryota</taxon>
        <taxon>Metazoa</taxon>
        <taxon>Ecdysozoa</taxon>
        <taxon>Arthropoda</taxon>
        <taxon>Crustacea</taxon>
        <taxon>Multicrustacea</taxon>
        <taxon>Hexanauplia</taxon>
        <taxon>Copepoda</taxon>
        <taxon>Siphonostomatoida</taxon>
        <taxon>Caligidae</taxon>
        <taxon>Caligus</taxon>
    </lineage>
</organism>
<proteinExistence type="predicted"/>
<feature type="non-terminal residue" evidence="1">
    <location>
        <position position="143"/>
    </location>
</feature>
<name>A0A7T8GRI5_CALRO</name>
<dbReference type="AlphaFoldDB" id="A0A7T8GRI5"/>
<sequence length="143" mass="15982">MIRYELYTSLPQRQAQIIFVNDKNCGHSRLNEERDFPDHRHARLDSWSLKIQASIWIHPSRDGIDGKIASMKDFVANDSAFPAVWVRGADVEGRNEAWRASTLKVGGIVVDVTDANDELSGVPISRAGCIACLHTQIVKLRGL</sequence>
<dbReference type="EMBL" id="CP045904">
    <property type="protein sequence ID" value="QQP36225.1"/>
    <property type="molecule type" value="Genomic_DNA"/>
</dbReference>
<reference evidence="2" key="1">
    <citation type="submission" date="2021-01" db="EMBL/GenBank/DDBJ databases">
        <title>Caligus Genome Assembly.</title>
        <authorList>
            <person name="Gallardo-Escarate C."/>
        </authorList>
    </citation>
    <scope>NUCLEOTIDE SEQUENCE [LARGE SCALE GENOMIC DNA]</scope>
</reference>
<accession>A0A7T8GRI5</accession>
<evidence type="ECO:0000313" key="1">
    <source>
        <dbReference type="EMBL" id="QQP36225.1"/>
    </source>
</evidence>
<keyword evidence="2" id="KW-1185">Reference proteome</keyword>
<gene>
    <name evidence="1" type="ORF">FKW44_021259</name>
</gene>
<dbReference type="Proteomes" id="UP000595437">
    <property type="component" value="Chromosome 15"/>
</dbReference>